<dbReference type="PANTHER" id="PTHR43576">
    <property type="entry name" value="ALPHA-L-ARABINOFURANOSIDASE C-RELATED"/>
    <property type="match status" value="1"/>
</dbReference>
<sequence length="245" mass="26820">MTGVNGAKWYDDAYGMWDSEHNRPAPGIVGKIKQSGIGMIRYPGGTSSNLFNWKGAIGPLEDRTRQVEGKQGATVDSRFGPDEYMAFIRQVGAAPEIMAPFANSTPEEIADWVAYMNAPQGTKWGDLRAENGHPEPYGVRYWEIGNELFGKHQRYWMTIRLGDTTWREVANLTSAGADDRVYAFDPRSGTSHFGDLTAQIHEHGKEGAYVAVSEGGALFFGKNRGAEASSRAASSTAADMSWTAK</sequence>
<dbReference type="Pfam" id="PF22848">
    <property type="entry name" value="ASD1_dom"/>
    <property type="match status" value="1"/>
</dbReference>
<evidence type="ECO:0000313" key="3">
    <source>
        <dbReference type="Proteomes" id="UP000281594"/>
    </source>
</evidence>
<reference evidence="2 3" key="1">
    <citation type="journal article" date="2018" name="J. Biol. Chem.">
        <title>Discovery of the actinoplanic acid pathway in Streptomyces rapamycinicus reveals a genetically conserved synergism with rapamycin.</title>
        <authorList>
            <person name="Mrak P."/>
            <person name="Krastel P."/>
            <person name="Pivk Lukancic P."/>
            <person name="Tao J."/>
            <person name="Pistorius D."/>
            <person name="Moore C.M."/>
        </authorList>
    </citation>
    <scope>NUCLEOTIDE SEQUENCE [LARGE SCALE GENOMIC DNA]</scope>
    <source>
        <strain evidence="2 3">NRRL 5491</strain>
    </source>
</reference>
<protein>
    <recommendedName>
        <fullName evidence="1">Alpha-L-arabinofuranosidase 1 catalytic domain-containing protein</fullName>
    </recommendedName>
</protein>
<dbReference type="Gene3D" id="3.20.20.80">
    <property type="entry name" value="Glycosidases"/>
    <property type="match status" value="1"/>
</dbReference>
<evidence type="ECO:0000313" key="2">
    <source>
        <dbReference type="EMBL" id="RLV75541.1"/>
    </source>
</evidence>
<name>A0A0A0N5W7_STRRN</name>
<dbReference type="InterPro" id="IPR017853">
    <property type="entry name" value="GH"/>
</dbReference>
<gene>
    <name evidence="2" type="ORF">D3C57_139985</name>
</gene>
<evidence type="ECO:0000259" key="1">
    <source>
        <dbReference type="Pfam" id="PF22848"/>
    </source>
</evidence>
<dbReference type="SUPFAM" id="SSF51445">
    <property type="entry name" value="(Trans)glycosidases"/>
    <property type="match status" value="1"/>
</dbReference>
<dbReference type="eggNOG" id="COG3534">
    <property type="taxonomic scope" value="Bacteria"/>
</dbReference>
<accession>A0A0A0N5W7</accession>
<proteinExistence type="predicted"/>
<dbReference type="InterPro" id="IPR055235">
    <property type="entry name" value="ASD1_cat"/>
</dbReference>
<dbReference type="RefSeq" id="WP_020865738.1">
    <property type="nucleotide sequence ID" value="NC_022785.1"/>
</dbReference>
<dbReference type="EMBL" id="QYCY01000002">
    <property type="protein sequence ID" value="RLV75541.1"/>
    <property type="molecule type" value="Genomic_DNA"/>
</dbReference>
<dbReference type="PANTHER" id="PTHR43576:SF3">
    <property type="entry name" value="ALPHA-L-ARABINOFURANOSIDASE C"/>
    <property type="match status" value="1"/>
</dbReference>
<dbReference type="STRING" id="1343740.M271_03530"/>
<comment type="caution">
    <text evidence="2">The sequence shown here is derived from an EMBL/GenBank/DDBJ whole genome shotgun (WGS) entry which is preliminary data.</text>
</comment>
<dbReference type="Proteomes" id="UP000281594">
    <property type="component" value="Unassembled WGS sequence"/>
</dbReference>
<dbReference type="HOGENOM" id="CLU_1133107_0_0_11"/>
<dbReference type="KEGG" id="src:M271_03530"/>
<feature type="domain" description="Alpha-L-arabinofuranosidase 1 catalytic" evidence="1">
    <location>
        <begin position="37"/>
        <end position="155"/>
    </location>
</feature>
<dbReference type="AlphaFoldDB" id="A0A0A0N5W7"/>
<organism evidence="2 3">
    <name type="scientific">Streptomyces rapamycinicus (strain ATCC 29253 / DSM 41530 / NRRL 5491 / AYB-994)</name>
    <name type="common">Streptomyces hygroscopicus (strain ATCC 29253)</name>
    <dbReference type="NCBI Taxonomy" id="1343740"/>
    <lineage>
        <taxon>Bacteria</taxon>
        <taxon>Bacillati</taxon>
        <taxon>Actinomycetota</taxon>
        <taxon>Actinomycetes</taxon>
        <taxon>Kitasatosporales</taxon>
        <taxon>Streptomycetaceae</taxon>
        <taxon>Streptomyces</taxon>
        <taxon>Streptomyces violaceusniger group</taxon>
    </lineage>
</organism>
<dbReference type="GO" id="GO:0000272">
    <property type="term" value="P:polysaccharide catabolic process"/>
    <property type="evidence" value="ECO:0007669"/>
    <property type="project" value="TreeGrafter"/>
</dbReference>